<dbReference type="Proteomes" id="UP000233597">
    <property type="component" value="Unassembled WGS sequence"/>
</dbReference>
<evidence type="ECO:0000313" key="5">
    <source>
        <dbReference type="Proteomes" id="UP000233597"/>
    </source>
</evidence>
<dbReference type="InterPro" id="IPR003010">
    <property type="entry name" value="C-N_Hydrolase"/>
</dbReference>
<dbReference type="PANTHER" id="PTHR23088:SF27">
    <property type="entry name" value="DEAMINATED GLUTATHIONE AMIDASE"/>
    <property type="match status" value="1"/>
</dbReference>
<organism evidence="4 5">
    <name type="scientific">Thalassospira marina</name>
    <dbReference type="NCBI Taxonomy" id="2048283"/>
    <lineage>
        <taxon>Bacteria</taxon>
        <taxon>Pseudomonadati</taxon>
        <taxon>Pseudomonadota</taxon>
        <taxon>Alphaproteobacteria</taxon>
        <taxon>Rhodospirillales</taxon>
        <taxon>Thalassospiraceae</taxon>
        <taxon>Thalassospira</taxon>
    </lineage>
</organism>
<evidence type="ECO:0000259" key="3">
    <source>
        <dbReference type="PROSITE" id="PS50263"/>
    </source>
</evidence>
<evidence type="ECO:0000256" key="2">
    <source>
        <dbReference type="ARBA" id="ARBA00022801"/>
    </source>
</evidence>
<dbReference type="CDD" id="cd07572">
    <property type="entry name" value="nit"/>
    <property type="match status" value="1"/>
</dbReference>
<dbReference type="PROSITE" id="PS01227">
    <property type="entry name" value="UPF0012"/>
    <property type="match status" value="1"/>
</dbReference>
<evidence type="ECO:0000256" key="1">
    <source>
        <dbReference type="ARBA" id="ARBA00010613"/>
    </source>
</evidence>
<dbReference type="GO" id="GO:0016811">
    <property type="term" value="F:hydrolase activity, acting on carbon-nitrogen (but not peptide) bonds, in linear amides"/>
    <property type="evidence" value="ECO:0007669"/>
    <property type="project" value="InterPro"/>
</dbReference>
<comment type="caution">
    <text evidence="4">The sequence shown here is derived from an EMBL/GenBank/DDBJ whole genome shotgun (WGS) entry which is preliminary data.</text>
</comment>
<dbReference type="PANTHER" id="PTHR23088">
    <property type="entry name" value="NITRILASE-RELATED"/>
    <property type="match status" value="1"/>
</dbReference>
<keyword evidence="2 4" id="KW-0378">Hydrolase</keyword>
<dbReference type="InterPro" id="IPR036526">
    <property type="entry name" value="C-N_Hydrolase_sf"/>
</dbReference>
<dbReference type="Pfam" id="PF00795">
    <property type="entry name" value="CN_hydrolase"/>
    <property type="match status" value="1"/>
</dbReference>
<accession>A0A2N3KRE4</accession>
<dbReference type="RefSeq" id="WP_101268204.1">
    <property type="nucleotide sequence ID" value="NZ_NWTK01000010.1"/>
</dbReference>
<dbReference type="AlphaFoldDB" id="A0A2N3KRE4"/>
<dbReference type="EMBL" id="NWTK01000010">
    <property type="protein sequence ID" value="PKR53105.1"/>
    <property type="molecule type" value="Genomic_DNA"/>
</dbReference>
<proteinExistence type="inferred from homology"/>
<dbReference type="SUPFAM" id="SSF56317">
    <property type="entry name" value="Carbon-nitrogen hydrolase"/>
    <property type="match status" value="1"/>
</dbReference>
<dbReference type="InterPro" id="IPR045254">
    <property type="entry name" value="Nit1/2_C-N_Hydrolase"/>
</dbReference>
<comment type="similarity">
    <text evidence="1">Belongs to the carbon-nitrogen hydrolase superfamily. NIT1/NIT2 family.</text>
</comment>
<evidence type="ECO:0000313" key="4">
    <source>
        <dbReference type="EMBL" id="PKR53105.1"/>
    </source>
</evidence>
<dbReference type="Gene3D" id="3.60.110.10">
    <property type="entry name" value="Carbon-nitrogen hydrolase"/>
    <property type="match status" value="1"/>
</dbReference>
<reference evidence="4 5" key="1">
    <citation type="submission" date="2017-09" db="EMBL/GenBank/DDBJ databases">
        <title>Biodiversity and function of Thalassospira species in the particle-attached aromatic-hydrocarbon-degrading consortia from the surface seawater of the South China Sea.</title>
        <authorList>
            <person name="Dong C."/>
            <person name="Liu R."/>
            <person name="Shao Z."/>
        </authorList>
    </citation>
    <scope>NUCLEOTIDE SEQUENCE [LARGE SCALE GENOMIC DNA]</scope>
    <source>
        <strain evidence="4 5">CSC1P2</strain>
    </source>
</reference>
<dbReference type="OrthoDB" id="9811121at2"/>
<dbReference type="PROSITE" id="PS50263">
    <property type="entry name" value="CN_HYDROLASE"/>
    <property type="match status" value="1"/>
</dbReference>
<feature type="domain" description="CN hydrolase" evidence="3">
    <location>
        <begin position="4"/>
        <end position="252"/>
    </location>
</feature>
<dbReference type="InterPro" id="IPR001110">
    <property type="entry name" value="UPF0012_CS"/>
</dbReference>
<gene>
    <name evidence="4" type="ORF">COO20_15625</name>
</gene>
<name>A0A2N3KRE4_9PROT</name>
<protein>
    <submittedName>
        <fullName evidence="4">Amidohydrolase</fullName>
    </submittedName>
</protein>
<sequence>MTRFIAACVQVNSRDNMDDNLARAAIYARDAHAAGARLISFPENVSMMSFGGEKVRAAAFAEDAHPALAFFRDLAAELESTLVVGSLHVSVLGEDRVANRCYVIGPDGQVMTSYDKIHMFDVDLANGESYRESKTFRPGDAARLVETAQAKIGLAICYDVRFPHLFRDYAKAGATVLTVPAAFTRTTGQAHWHTLLRARAIETGCFVIAAAQCGDHPGDRQTFGHSLIIDPWGVVLADGGAEPGFITAEIDLERVNEVRAMVPSLRNDHPYSPAG</sequence>